<reference evidence="3" key="1">
    <citation type="submission" date="2022-09" db="EMBL/GenBank/DDBJ databases">
        <title>Aureispira anguillicida sp. nov., isolated from Leptocephalus of Japanese eel Anguilla japonica.</title>
        <authorList>
            <person name="Yuasa K."/>
            <person name="Mekata T."/>
            <person name="Ikunari K."/>
        </authorList>
    </citation>
    <scope>NUCLEOTIDE SEQUENCE</scope>
    <source>
        <strain evidence="3">EL160426</strain>
    </source>
</reference>
<organism evidence="3 4">
    <name type="scientific">Aureispira anguillae</name>
    <dbReference type="NCBI Taxonomy" id="2864201"/>
    <lineage>
        <taxon>Bacteria</taxon>
        <taxon>Pseudomonadati</taxon>
        <taxon>Bacteroidota</taxon>
        <taxon>Saprospiria</taxon>
        <taxon>Saprospirales</taxon>
        <taxon>Saprospiraceae</taxon>
        <taxon>Aureispira</taxon>
    </lineage>
</organism>
<dbReference type="Proteomes" id="UP001060919">
    <property type="component" value="Chromosome"/>
</dbReference>
<proteinExistence type="inferred from homology"/>
<dbReference type="InterPro" id="IPR051910">
    <property type="entry name" value="ComF/GntX_DNA_util-trans"/>
</dbReference>
<dbReference type="CDD" id="cd06223">
    <property type="entry name" value="PRTases_typeI"/>
    <property type="match status" value="1"/>
</dbReference>
<dbReference type="PANTHER" id="PTHR47505:SF1">
    <property type="entry name" value="DNA UTILIZATION PROTEIN YHGH"/>
    <property type="match status" value="1"/>
</dbReference>
<dbReference type="InterPro" id="IPR029057">
    <property type="entry name" value="PRTase-like"/>
</dbReference>
<protein>
    <submittedName>
        <fullName evidence="3">ComF family protein</fullName>
    </submittedName>
</protein>
<name>A0A916DWZ4_9BACT</name>
<dbReference type="KEGG" id="aup:AsAng_0053110"/>
<feature type="domain" description="Phosphoribosyltransferase" evidence="2">
    <location>
        <begin position="143"/>
        <end position="230"/>
    </location>
</feature>
<dbReference type="SUPFAM" id="SSF53271">
    <property type="entry name" value="PRTase-like"/>
    <property type="match status" value="1"/>
</dbReference>
<evidence type="ECO:0000313" key="3">
    <source>
        <dbReference type="EMBL" id="BDS14531.1"/>
    </source>
</evidence>
<comment type="similarity">
    <text evidence="1">Belongs to the ComF/GntX family.</text>
</comment>
<dbReference type="RefSeq" id="WP_264789745.1">
    <property type="nucleotide sequence ID" value="NZ_AP026867.1"/>
</dbReference>
<dbReference type="EMBL" id="AP026867">
    <property type="protein sequence ID" value="BDS14531.1"/>
    <property type="molecule type" value="Genomic_DNA"/>
</dbReference>
<dbReference type="AlphaFoldDB" id="A0A916DWZ4"/>
<gene>
    <name evidence="3" type="ORF">AsAng_0053110</name>
</gene>
<evidence type="ECO:0000313" key="4">
    <source>
        <dbReference type="Proteomes" id="UP001060919"/>
    </source>
</evidence>
<dbReference type="InterPro" id="IPR000836">
    <property type="entry name" value="PRTase_dom"/>
</dbReference>
<dbReference type="PANTHER" id="PTHR47505">
    <property type="entry name" value="DNA UTILIZATION PROTEIN YHGH"/>
    <property type="match status" value="1"/>
</dbReference>
<evidence type="ECO:0000256" key="1">
    <source>
        <dbReference type="ARBA" id="ARBA00008007"/>
    </source>
</evidence>
<sequence>MNTLQKISTLLQNFSDLIYPRLCLACGKKIISKQTCICIHCTYHISPTNYHTLTPNPVLDRFWGRIDLEHASTSFAFNKGGLLQHLIHQLKYENKPQIGIELGKQYGTMLKETAPYNTINCIIPVPLHPKKEHQRGYNQAAAFAEGLAIGMQKRWSSDYLYRVNYTETQTKKSRLDRFSNVQNAFSLKQVEDLKGKHLLIVDDVITTGATLEACAQKLLEIGGVKVSIVAIALAN</sequence>
<dbReference type="Gene3D" id="3.40.50.2020">
    <property type="match status" value="1"/>
</dbReference>
<accession>A0A916DWZ4</accession>
<evidence type="ECO:0000259" key="2">
    <source>
        <dbReference type="Pfam" id="PF00156"/>
    </source>
</evidence>
<keyword evidence="4" id="KW-1185">Reference proteome</keyword>
<dbReference type="Pfam" id="PF00156">
    <property type="entry name" value="Pribosyltran"/>
    <property type="match status" value="1"/>
</dbReference>